<dbReference type="PANTHER" id="PTHR43512">
    <property type="entry name" value="TRANSLATION FACTOR GUF1-RELATED"/>
    <property type="match status" value="1"/>
</dbReference>
<evidence type="ECO:0000256" key="8">
    <source>
        <dbReference type="HAMAP-Rule" id="MF_03137"/>
    </source>
</evidence>
<dbReference type="EMBL" id="JASFZW010000001">
    <property type="protein sequence ID" value="KAK2080946.1"/>
    <property type="molecule type" value="Genomic_DNA"/>
</dbReference>
<dbReference type="FunFam" id="3.30.70.870:FF:000004">
    <property type="entry name" value="Translation factor GUF1, mitochondrial"/>
    <property type="match status" value="1"/>
</dbReference>
<dbReference type="Pfam" id="PF00679">
    <property type="entry name" value="EFG_C"/>
    <property type="match status" value="1"/>
</dbReference>
<dbReference type="Gene3D" id="3.30.70.2570">
    <property type="entry name" value="Elongation factor 4, C-terminal domain"/>
    <property type="match status" value="1"/>
</dbReference>
<dbReference type="GO" id="GO:0005743">
    <property type="term" value="C:mitochondrial inner membrane"/>
    <property type="evidence" value="ECO:0007669"/>
    <property type="project" value="UniProtKB-SubCell"/>
</dbReference>
<dbReference type="InterPro" id="IPR027417">
    <property type="entry name" value="P-loop_NTPase"/>
</dbReference>
<dbReference type="GO" id="GO:0097177">
    <property type="term" value="F:mitochondrial ribosome binding"/>
    <property type="evidence" value="ECO:0007669"/>
    <property type="project" value="TreeGrafter"/>
</dbReference>
<accession>A0AAD9IM04</accession>
<sequence>MMLGRAGLRYPRASGGGEARAVAQCAPFWTRAQSREWQHGPGSLTGQAALRGRARAVRSLLTPAAAPPRQRGLATSPEGASAPSGFAGGAYSIEDFPLERIRNFSIIAHVDHGKSTLADRLLELTGAITPGAKQYLDKLQARFLGGGCVEKERGITVKAQTASLVYRHRGEAYLLNLIDTPGHVDFSYEVSRSLAACQGAILLVDATQGVQAQTMATFWMAFEQNLAIVPVLNKIDAPGAEPARVAAQLEDVFGLGADEVLAVSAKTGANLDSVLPAVIERVPPPRGDPAAPLRALLFDAYHDEYRGVVCLLEVVDGELRKGDRVRAASTGLTYDVSELGLLAPEPAPTPLLRAGQVGYVLAGVKDTRQARVGDTWHLARDAGVQAFPGFKPARSMVFAGVYPGSADGYERLAAAVARLTLNDASVAVRKETSGALGAGFRCGFLGLLHLDVFRQRLEQEHGADVLITAPTVPCRVVLAGPGDAAERTLELRNPADFPVDARVAEVWEPTVEATVVTPDEHVGALMQLCNAARGDMLDHAVLGAGRSALKFLLPLAELGGDFYDDLKSLSSGYASLDYEEAAPRRADMIRLDLLMNGKPVDALARVVHRSRAEAVGRRLCAMLRERLARQQFEVAIQAAVGGRVVARETLKALRKNVLAKCYGGDVTRKRKLLEKQKEGKKRMRQLGAVEVPTDVFHELMRVRTR</sequence>
<keyword evidence="4 8" id="KW-0378">Hydrolase</keyword>
<feature type="binding site" evidence="8">
    <location>
        <begin position="179"/>
        <end position="183"/>
    </location>
    <ligand>
        <name>GTP</name>
        <dbReference type="ChEBI" id="CHEBI:37565"/>
    </ligand>
</feature>
<dbReference type="SUPFAM" id="SSF50447">
    <property type="entry name" value="Translation proteins"/>
    <property type="match status" value="1"/>
</dbReference>
<organism evidence="11 12">
    <name type="scientific">Prototheca wickerhamii</name>
    <dbReference type="NCBI Taxonomy" id="3111"/>
    <lineage>
        <taxon>Eukaryota</taxon>
        <taxon>Viridiplantae</taxon>
        <taxon>Chlorophyta</taxon>
        <taxon>core chlorophytes</taxon>
        <taxon>Trebouxiophyceae</taxon>
        <taxon>Chlorellales</taxon>
        <taxon>Chlorellaceae</taxon>
        <taxon>Prototheca</taxon>
    </lineage>
</organism>
<comment type="caution">
    <text evidence="11">The sequence shown here is derived from an EMBL/GenBank/DDBJ whole genome shotgun (WGS) entry which is preliminary data.</text>
</comment>
<dbReference type="SUPFAM" id="SSF54980">
    <property type="entry name" value="EF-G C-terminal domain-like"/>
    <property type="match status" value="2"/>
</dbReference>
<dbReference type="FunFam" id="3.30.70.240:FF:000007">
    <property type="entry name" value="Translation factor GUF1, mitochondrial"/>
    <property type="match status" value="1"/>
</dbReference>
<dbReference type="InterPro" id="IPR035654">
    <property type="entry name" value="LepA_IV"/>
</dbReference>
<evidence type="ECO:0000256" key="2">
    <source>
        <dbReference type="ARBA" id="ARBA00022741"/>
    </source>
</evidence>
<keyword evidence="3 8" id="KW-0999">Mitochondrion inner membrane</keyword>
<dbReference type="Gene3D" id="3.30.70.870">
    <property type="entry name" value="Elongation Factor G (Translational Gtpase), domain 3"/>
    <property type="match status" value="1"/>
</dbReference>
<dbReference type="InterPro" id="IPR035647">
    <property type="entry name" value="EFG_III/V"/>
</dbReference>
<feature type="binding site" evidence="8">
    <location>
        <begin position="233"/>
        <end position="236"/>
    </location>
    <ligand>
        <name>GTP</name>
        <dbReference type="ChEBI" id="CHEBI:37565"/>
    </ligand>
</feature>
<evidence type="ECO:0000313" key="12">
    <source>
        <dbReference type="Proteomes" id="UP001255856"/>
    </source>
</evidence>
<dbReference type="PANTHER" id="PTHR43512:SF7">
    <property type="entry name" value="TRANSLATION FACTOR GUF1, MITOCHONDRIAL"/>
    <property type="match status" value="1"/>
</dbReference>
<dbReference type="FunFam" id="3.30.70.2570:FF:000001">
    <property type="entry name" value="Translation factor GUF1, mitochondrial"/>
    <property type="match status" value="1"/>
</dbReference>
<dbReference type="InterPro" id="IPR000795">
    <property type="entry name" value="T_Tr_GTP-bd_dom"/>
</dbReference>
<keyword evidence="7 8" id="KW-0472">Membrane</keyword>
<dbReference type="Pfam" id="PF06421">
    <property type="entry name" value="LepA_C"/>
    <property type="match status" value="1"/>
</dbReference>
<comment type="catalytic activity">
    <reaction evidence="8">
        <text>GTP + H2O = GDP + phosphate + H(+)</text>
        <dbReference type="Rhea" id="RHEA:19669"/>
        <dbReference type="ChEBI" id="CHEBI:15377"/>
        <dbReference type="ChEBI" id="CHEBI:15378"/>
        <dbReference type="ChEBI" id="CHEBI:37565"/>
        <dbReference type="ChEBI" id="CHEBI:43474"/>
        <dbReference type="ChEBI" id="CHEBI:58189"/>
        <dbReference type="EC" id="3.6.5.n1"/>
    </reaction>
</comment>
<comment type="similarity">
    <text evidence="8">Belongs to the GTP-binding elongation factor family. LepA subfamily.</text>
</comment>
<dbReference type="GO" id="GO:0003924">
    <property type="term" value="F:GTPase activity"/>
    <property type="evidence" value="ECO:0007669"/>
    <property type="project" value="UniProtKB-UniRule"/>
</dbReference>
<dbReference type="Proteomes" id="UP001255856">
    <property type="component" value="Unassembled WGS sequence"/>
</dbReference>
<dbReference type="InterPro" id="IPR038363">
    <property type="entry name" value="LepA_C_sf"/>
</dbReference>
<dbReference type="CDD" id="cd03709">
    <property type="entry name" value="lepA_C"/>
    <property type="match status" value="1"/>
</dbReference>
<dbReference type="NCBIfam" id="TIGR00231">
    <property type="entry name" value="small_GTP"/>
    <property type="match status" value="1"/>
</dbReference>
<evidence type="ECO:0000256" key="6">
    <source>
        <dbReference type="ARBA" id="ARBA00023134"/>
    </source>
</evidence>
<dbReference type="SUPFAM" id="SSF52540">
    <property type="entry name" value="P-loop containing nucleoside triphosphate hydrolases"/>
    <property type="match status" value="1"/>
</dbReference>
<evidence type="ECO:0000256" key="1">
    <source>
        <dbReference type="ARBA" id="ARBA00005454"/>
    </source>
</evidence>
<reference evidence="11" key="1">
    <citation type="submission" date="2021-01" db="EMBL/GenBank/DDBJ databases">
        <authorList>
            <person name="Eckstrom K.M.E."/>
        </authorList>
    </citation>
    <scope>NUCLEOTIDE SEQUENCE</scope>
    <source>
        <strain evidence="11">UVCC 0001</strain>
    </source>
</reference>
<dbReference type="GO" id="GO:0005759">
    <property type="term" value="C:mitochondrial matrix"/>
    <property type="evidence" value="ECO:0007669"/>
    <property type="project" value="UniProtKB-UniRule"/>
</dbReference>
<dbReference type="GO" id="GO:0045727">
    <property type="term" value="P:positive regulation of translation"/>
    <property type="evidence" value="ECO:0007669"/>
    <property type="project" value="UniProtKB-UniRule"/>
</dbReference>
<gene>
    <name evidence="11" type="ORF">QBZ16_000800</name>
</gene>
<keyword evidence="12" id="KW-1185">Reference proteome</keyword>
<evidence type="ECO:0000256" key="9">
    <source>
        <dbReference type="SAM" id="MobiDB-lite"/>
    </source>
</evidence>
<dbReference type="HAMAP" id="MF_00071">
    <property type="entry name" value="LepA"/>
    <property type="match status" value="1"/>
</dbReference>
<proteinExistence type="inferred from homology"/>
<dbReference type="InterPro" id="IPR005225">
    <property type="entry name" value="Small_GTP-bd"/>
</dbReference>
<evidence type="ECO:0000256" key="7">
    <source>
        <dbReference type="ARBA" id="ARBA00023136"/>
    </source>
</evidence>
<dbReference type="AlphaFoldDB" id="A0AAD9IM04"/>
<feature type="region of interest" description="Disordered" evidence="9">
    <location>
        <begin position="62"/>
        <end position="82"/>
    </location>
</feature>
<feature type="binding site" evidence="8">
    <location>
        <begin position="108"/>
        <end position="115"/>
    </location>
    <ligand>
        <name>GTP</name>
        <dbReference type="ChEBI" id="CHEBI:37565"/>
    </ligand>
</feature>
<dbReference type="FunFam" id="2.40.30.10:FF:000015">
    <property type="entry name" value="Translation factor GUF1, mitochondrial"/>
    <property type="match status" value="1"/>
</dbReference>
<evidence type="ECO:0000256" key="4">
    <source>
        <dbReference type="ARBA" id="ARBA00022801"/>
    </source>
</evidence>
<evidence type="ECO:0000313" key="11">
    <source>
        <dbReference type="EMBL" id="KAK2080946.1"/>
    </source>
</evidence>
<protein>
    <recommendedName>
        <fullName evidence="8">Translation factor GUF1 homolog, mitochondrial</fullName>
        <ecNumber evidence="8">3.6.5.n1</ecNumber>
    </recommendedName>
    <alternativeName>
        <fullName evidence="8">Elongation factor 4 homolog</fullName>
        <shortName evidence="8">EF-4</shortName>
    </alternativeName>
    <alternativeName>
        <fullName evidence="8">GTPase GUF1 homolog</fullName>
    </alternativeName>
    <alternativeName>
        <fullName evidence="8">Ribosomal back-translocase</fullName>
    </alternativeName>
</protein>
<dbReference type="EC" id="3.6.5.n1" evidence="8"/>
<dbReference type="PROSITE" id="PS51722">
    <property type="entry name" value="G_TR_2"/>
    <property type="match status" value="1"/>
</dbReference>
<keyword evidence="8" id="KW-0648">Protein biosynthesis</keyword>
<dbReference type="NCBIfam" id="TIGR01393">
    <property type="entry name" value="lepA"/>
    <property type="match status" value="1"/>
</dbReference>
<dbReference type="InterPro" id="IPR009000">
    <property type="entry name" value="Transl_B-barrel_sf"/>
</dbReference>
<dbReference type="Gene3D" id="2.40.30.10">
    <property type="entry name" value="Translation factors"/>
    <property type="match status" value="1"/>
</dbReference>
<dbReference type="Gene3D" id="3.30.70.240">
    <property type="match status" value="1"/>
</dbReference>
<dbReference type="InterPro" id="IPR006297">
    <property type="entry name" value="EF-4"/>
</dbReference>
<comment type="similarity">
    <text evidence="1">Belongs to the TRAFAC class translation factor GTPase superfamily. Classic translation factor GTPase family. LepA subfamily.</text>
</comment>
<evidence type="ECO:0000256" key="3">
    <source>
        <dbReference type="ARBA" id="ARBA00022792"/>
    </source>
</evidence>
<comment type="subcellular location">
    <subcellularLocation>
        <location evidence="8">Mitochondrion inner membrane</location>
        <topology evidence="8">Peripheral membrane protein</topology>
        <orientation evidence="8">Matrix side</orientation>
    </subcellularLocation>
</comment>
<dbReference type="PRINTS" id="PR00315">
    <property type="entry name" value="ELONGATNFCT"/>
</dbReference>
<dbReference type="GO" id="GO:0006412">
    <property type="term" value="P:translation"/>
    <property type="evidence" value="ECO:0007669"/>
    <property type="project" value="UniProtKB-KW"/>
</dbReference>
<keyword evidence="2 8" id="KW-0547">Nucleotide-binding</keyword>
<dbReference type="InterPro" id="IPR000640">
    <property type="entry name" value="EFG_V-like"/>
</dbReference>
<dbReference type="CDD" id="cd01890">
    <property type="entry name" value="LepA"/>
    <property type="match status" value="1"/>
</dbReference>
<dbReference type="GO" id="GO:0005525">
    <property type="term" value="F:GTP binding"/>
    <property type="evidence" value="ECO:0007669"/>
    <property type="project" value="UniProtKB-UniRule"/>
</dbReference>
<dbReference type="Pfam" id="PF00009">
    <property type="entry name" value="GTP_EFTU"/>
    <property type="match status" value="1"/>
</dbReference>
<dbReference type="CDD" id="cd16260">
    <property type="entry name" value="EF4_III"/>
    <property type="match status" value="1"/>
</dbReference>
<name>A0AAD9IM04_PROWI</name>
<evidence type="ECO:0000256" key="5">
    <source>
        <dbReference type="ARBA" id="ARBA00023128"/>
    </source>
</evidence>
<dbReference type="CDD" id="cd03699">
    <property type="entry name" value="EF4_II"/>
    <property type="match status" value="1"/>
</dbReference>
<dbReference type="Gene3D" id="3.40.50.300">
    <property type="entry name" value="P-loop containing nucleotide triphosphate hydrolases"/>
    <property type="match status" value="1"/>
</dbReference>
<evidence type="ECO:0000259" key="10">
    <source>
        <dbReference type="PROSITE" id="PS51722"/>
    </source>
</evidence>
<keyword evidence="5 8" id="KW-0496">Mitochondrion</keyword>
<dbReference type="InterPro" id="IPR013842">
    <property type="entry name" value="LepA_CTD"/>
</dbReference>
<keyword evidence="6 8" id="KW-0342">GTP-binding</keyword>
<comment type="function">
    <text evidence="8">Promotes mitochondrial protein synthesis. May act as a fidelity factor of the translation reaction, by catalyzing a one-codon backward translocation of tRNAs on improperly translocated ribosomes. Binds to mitochondrial ribosomes in a GTP-dependent manner.</text>
</comment>
<feature type="domain" description="Tr-type G" evidence="10">
    <location>
        <begin position="99"/>
        <end position="286"/>
    </location>
</feature>
<dbReference type="FunFam" id="3.40.50.300:FF:000078">
    <property type="entry name" value="Elongation factor 4"/>
    <property type="match status" value="1"/>
</dbReference>